<feature type="binding site" evidence="7">
    <location>
        <position position="78"/>
    </location>
    <ligand>
        <name>substrate</name>
    </ligand>
</feature>
<keyword evidence="3 7" id="KW-0547">Nucleotide-binding</keyword>
<comment type="similarity">
    <text evidence="7">Belongs to the shikimate kinase family.</text>
</comment>
<evidence type="ECO:0000256" key="5">
    <source>
        <dbReference type="ARBA" id="ARBA00022840"/>
    </source>
</evidence>
<keyword evidence="1 7" id="KW-0028">Amino-acid biosynthesis</keyword>
<comment type="pathway">
    <text evidence="7">Metabolic intermediate biosynthesis; chorismate biosynthesis; chorismate from D-erythrose 4-phosphate and phosphoenolpyruvate: step 5/7.</text>
</comment>
<feature type="binding site" evidence="7">
    <location>
        <position position="56"/>
    </location>
    <ligand>
        <name>substrate</name>
    </ligand>
</feature>
<gene>
    <name evidence="7" type="primary">aroK</name>
    <name evidence="8" type="ORF">DHW03_07030</name>
</gene>
<evidence type="ECO:0000256" key="4">
    <source>
        <dbReference type="ARBA" id="ARBA00022777"/>
    </source>
</evidence>
<evidence type="ECO:0000256" key="1">
    <source>
        <dbReference type="ARBA" id="ARBA00022605"/>
    </source>
</evidence>
<organism evidence="8 9">
    <name type="scientific">Pedobacter yonginense</name>
    <dbReference type="NCBI Taxonomy" id="651869"/>
    <lineage>
        <taxon>Bacteria</taxon>
        <taxon>Pseudomonadati</taxon>
        <taxon>Bacteroidota</taxon>
        <taxon>Sphingobacteriia</taxon>
        <taxon>Sphingobacteriales</taxon>
        <taxon>Sphingobacteriaceae</taxon>
        <taxon>Pedobacter</taxon>
    </lineage>
</organism>
<evidence type="ECO:0000256" key="2">
    <source>
        <dbReference type="ARBA" id="ARBA00022679"/>
    </source>
</evidence>
<sequence>MKVFLIGFMGCGKSTKAKQLAHRLNCPVIDLDAEIVSKSGKTIAEYFAEFGEDGFRNFEREMLKTYPYPETCVVATGGGLPCFFDNMQWMNANGETVYLQMEPAQLVSRLHNRHKRPLIANMDDEQLLEFIKVKLLERNPFYTQAKVVVNAFDLDAEQLESKLQQ</sequence>
<comment type="catalytic activity">
    <reaction evidence="7">
        <text>shikimate + ATP = 3-phosphoshikimate + ADP + H(+)</text>
        <dbReference type="Rhea" id="RHEA:13121"/>
        <dbReference type="ChEBI" id="CHEBI:15378"/>
        <dbReference type="ChEBI" id="CHEBI:30616"/>
        <dbReference type="ChEBI" id="CHEBI:36208"/>
        <dbReference type="ChEBI" id="CHEBI:145989"/>
        <dbReference type="ChEBI" id="CHEBI:456216"/>
        <dbReference type="EC" id="2.7.1.71"/>
    </reaction>
</comment>
<dbReference type="EMBL" id="QGNZ01000002">
    <property type="protein sequence ID" value="PWS27365.1"/>
    <property type="molecule type" value="Genomic_DNA"/>
</dbReference>
<dbReference type="GO" id="GO:0000287">
    <property type="term" value="F:magnesium ion binding"/>
    <property type="evidence" value="ECO:0007669"/>
    <property type="project" value="UniProtKB-UniRule"/>
</dbReference>
<dbReference type="InterPro" id="IPR027417">
    <property type="entry name" value="P-loop_NTPase"/>
</dbReference>
<accession>A0A317ELV5</accession>
<dbReference type="PANTHER" id="PTHR21087:SF16">
    <property type="entry name" value="SHIKIMATE KINASE 1, CHLOROPLASTIC"/>
    <property type="match status" value="1"/>
</dbReference>
<dbReference type="PRINTS" id="PR01100">
    <property type="entry name" value="SHIKIMTKNASE"/>
</dbReference>
<dbReference type="AlphaFoldDB" id="A0A317ELV5"/>
<reference evidence="8 9" key="1">
    <citation type="submission" date="2018-05" db="EMBL/GenBank/DDBJ databases">
        <title>Pedobacter paludis sp. nov., isolated from wetland soil.</title>
        <authorList>
            <person name="Zhang Y."/>
            <person name="Wang G."/>
        </authorList>
    </citation>
    <scope>NUCLEOTIDE SEQUENCE [LARGE SCALE GENOMIC DNA]</scope>
    <source>
        <strain evidence="8 9">KCTC22721</strain>
    </source>
</reference>
<evidence type="ECO:0000256" key="3">
    <source>
        <dbReference type="ARBA" id="ARBA00022741"/>
    </source>
</evidence>
<comment type="cofactor">
    <cofactor evidence="7">
        <name>Mg(2+)</name>
        <dbReference type="ChEBI" id="CHEBI:18420"/>
    </cofactor>
    <text evidence="7">Binds 1 Mg(2+) ion per subunit.</text>
</comment>
<dbReference type="PANTHER" id="PTHR21087">
    <property type="entry name" value="SHIKIMATE KINASE"/>
    <property type="match status" value="1"/>
</dbReference>
<feature type="binding site" evidence="7">
    <location>
        <position position="116"/>
    </location>
    <ligand>
        <name>ATP</name>
        <dbReference type="ChEBI" id="CHEBI:30616"/>
    </ligand>
</feature>
<dbReference type="InterPro" id="IPR031322">
    <property type="entry name" value="Shikimate/glucono_kinase"/>
</dbReference>
<evidence type="ECO:0000256" key="6">
    <source>
        <dbReference type="ARBA" id="ARBA00023141"/>
    </source>
</evidence>
<keyword evidence="9" id="KW-1185">Reference proteome</keyword>
<keyword evidence="7" id="KW-0479">Metal-binding</keyword>
<evidence type="ECO:0000313" key="8">
    <source>
        <dbReference type="EMBL" id="PWS27365.1"/>
    </source>
</evidence>
<dbReference type="Proteomes" id="UP000245379">
    <property type="component" value="Unassembled WGS sequence"/>
</dbReference>
<dbReference type="GO" id="GO:0009423">
    <property type="term" value="P:chorismate biosynthetic process"/>
    <property type="evidence" value="ECO:0007669"/>
    <property type="project" value="UniProtKB-UniRule"/>
</dbReference>
<dbReference type="UniPathway" id="UPA00053">
    <property type="reaction ID" value="UER00088"/>
</dbReference>
<keyword evidence="6 7" id="KW-0057">Aromatic amino acid biosynthesis</keyword>
<dbReference type="Gene3D" id="3.40.50.300">
    <property type="entry name" value="P-loop containing nucleotide triphosphate hydrolases"/>
    <property type="match status" value="1"/>
</dbReference>
<feature type="binding site" evidence="7">
    <location>
        <begin position="10"/>
        <end position="15"/>
    </location>
    <ligand>
        <name>ATP</name>
        <dbReference type="ChEBI" id="CHEBI:30616"/>
    </ligand>
</feature>
<comment type="function">
    <text evidence="7">Catalyzes the specific phosphorylation of the 3-hydroxyl group of shikimic acid using ATP as a cosubstrate.</text>
</comment>
<dbReference type="EC" id="2.7.1.71" evidence="7"/>
<evidence type="ECO:0000256" key="7">
    <source>
        <dbReference type="HAMAP-Rule" id="MF_00109"/>
    </source>
</evidence>
<keyword evidence="2 7" id="KW-0808">Transferase</keyword>
<feature type="binding site" evidence="7">
    <location>
        <position position="14"/>
    </location>
    <ligand>
        <name>Mg(2+)</name>
        <dbReference type="ChEBI" id="CHEBI:18420"/>
    </ligand>
</feature>
<dbReference type="GO" id="GO:0005829">
    <property type="term" value="C:cytosol"/>
    <property type="evidence" value="ECO:0007669"/>
    <property type="project" value="TreeGrafter"/>
</dbReference>
<dbReference type="Pfam" id="PF01202">
    <property type="entry name" value="SKI"/>
    <property type="match status" value="1"/>
</dbReference>
<feature type="binding site" evidence="7">
    <location>
        <position position="138"/>
    </location>
    <ligand>
        <name>substrate</name>
    </ligand>
</feature>
<evidence type="ECO:0000313" key="9">
    <source>
        <dbReference type="Proteomes" id="UP000245379"/>
    </source>
</evidence>
<dbReference type="RefSeq" id="WP_109925074.1">
    <property type="nucleotide sequence ID" value="NZ_QGNZ01000002.1"/>
</dbReference>
<comment type="caution">
    <text evidence="8">The sequence shown here is derived from an EMBL/GenBank/DDBJ whole genome shotgun (WGS) entry which is preliminary data.</text>
</comment>
<dbReference type="OrthoDB" id="9800332at2"/>
<comment type="subunit">
    <text evidence="7">Monomer.</text>
</comment>
<dbReference type="InterPro" id="IPR000623">
    <property type="entry name" value="Shikimate_kinase/TSH1"/>
</dbReference>
<name>A0A317ELV5_9SPHI</name>
<dbReference type="GO" id="GO:0009073">
    <property type="term" value="P:aromatic amino acid family biosynthetic process"/>
    <property type="evidence" value="ECO:0007669"/>
    <property type="project" value="UniProtKB-KW"/>
</dbReference>
<dbReference type="GO" id="GO:0008652">
    <property type="term" value="P:amino acid biosynthetic process"/>
    <property type="evidence" value="ECO:0007669"/>
    <property type="project" value="UniProtKB-KW"/>
</dbReference>
<dbReference type="GO" id="GO:0004765">
    <property type="term" value="F:shikimate kinase activity"/>
    <property type="evidence" value="ECO:0007669"/>
    <property type="project" value="UniProtKB-UniRule"/>
</dbReference>
<keyword evidence="7" id="KW-0963">Cytoplasm</keyword>
<dbReference type="SUPFAM" id="SSF52540">
    <property type="entry name" value="P-loop containing nucleoside triphosphate hydrolases"/>
    <property type="match status" value="1"/>
</dbReference>
<dbReference type="CDD" id="cd00464">
    <property type="entry name" value="SK"/>
    <property type="match status" value="1"/>
</dbReference>
<keyword evidence="7" id="KW-0460">Magnesium</keyword>
<proteinExistence type="inferred from homology"/>
<protein>
    <recommendedName>
        <fullName evidence="7">Shikimate kinase</fullName>
        <shortName evidence="7">SK</shortName>
        <ecNumber evidence="7">2.7.1.71</ecNumber>
    </recommendedName>
</protein>
<keyword evidence="5 7" id="KW-0067">ATP-binding</keyword>
<comment type="subcellular location">
    <subcellularLocation>
        <location evidence="7">Cytoplasm</location>
    </subcellularLocation>
</comment>
<comment type="caution">
    <text evidence="7">Lacks conserved residue(s) required for the propagation of feature annotation.</text>
</comment>
<keyword evidence="4 7" id="KW-0418">Kinase</keyword>
<feature type="binding site" evidence="7">
    <location>
        <position position="32"/>
    </location>
    <ligand>
        <name>substrate</name>
    </ligand>
</feature>
<dbReference type="HAMAP" id="MF_00109">
    <property type="entry name" value="Shikimate_kinase"/>
    <property type="match status" value="1"/>
</dbReference>
<dbReference type="GO" id="GO:0005524">
    <property type="term" value="F:ATP binding"/>
    <property type="evidence" value="ECO:0007669"/>
    <property type="project" value="UniProtKB-UniRule"/>
</dbReference>